<reference evidence="4" key="1">
    <citation type="submission" date="2020-10" db="EMBL/GenBank/DDBJ databases">
        <title>Diversity and distribution of actinomycetes associated with coral in the coast of Hainan.</title>
        <authorList>
            <person name="Li F."/>
        </authorList>
    </citation>
    <scope>NUCLEOTIDE SEQUENCE</scope>
    <source>
        <strain evidence="4">HNM0983</strain>
    </source>
</reference>
<keyword evidence="5" id="KW-1185">Reference proteome</keyword>
<gene>
    <name evidence="4" type="ORF">IQ251_12810</name>
</gene>
<dbReference type="AlphaFoldDB" id="A0A929BC58"/>
<keyword evidence="2" id="KW-0560">Oxidoreductase</keyword>
<dbReference type="RefSeq" id="WP_193928757.1">
    <property type="nucleotide sequence ID" value="NZ_JADEYC010000019.1"/>
</dbReference>
<dbReference type="PANTHER" id="PTHR43673">
    <property type="entry name" value="NAD(P)H NITROREDUCTASE YDGI-RELATED"/>
    <property type="match status" value="1"/>
</dbReference>
<evidence type="ECO:0000259" key="3">
    <source>
        <dbReference type="Pfam" id="PF00881"/>
    </source>
</evidence>
<dbReference type="GO" id="GO:0016491">
    <property type="term" value="F:oxidoreductase activity"/>
    <property type="evidence" value="ECO:0007669"/>
    <property type="project" value="UniProtKB-KW"/>
</dbReference>
<dbReference type="EMBL" id="JADEYC010000019">
    <property type="protein sequence ID" value="MBE9375326.1"/>
    <property type="molecule type" value="Genomic_DNA"/>
</dbReference>
<evidence type="ECO:0000256" key="1">
    <source>
        <dbReference type="ARBA" id="ARBA00007118"/>
    </source>
</evidence>
<comment type="caution">
    <text evidence="4">The sequence shown here is derived from an EMBL/GenBank/DDBJ whole genome shotgun (WGS) entry which is preliminary data.</text>
</comment>
<name>A0A929BC58_9PSEU</name>
<proteinExistence type="inferred from homology"/>
<dbReference type="PANTHER" id="PTHR43673:SF10">
    <property type="entry name" value="NADH DEHYDROGENASE_NAD(P)H NITROREDUCTASE XCC3605-RELATED"/>
    <property type="match status" value="1"/>
</dbReference>
<accession>A0A929BC58</accession>
<protein>
    <submittedName>
        <fullName evidence="4">Nitroreductase family protein</fullName>
    </submittedName>
</protein>
<evidence type="ECO:0000256" key="2">
    <source>
        <dbReference type="ARBA" id="ARBA00023002"/>
    </source>
</evidence>
<sequence length="228" mass="25278">MDGPAPADGGGLTCRQLLTTTRSVRRRLDLRTPVDLDLVRDSLRISAQAPNGSNDQPWHWVLVTDPDTRRALAECYRSAARPYLDVMAEQARSDPARTGVWQASEHLAEHLHEVPVLLVPCLVVAPEDFADRFRALGYPEPVEHAAHSVYYGSIWPAIWSAMLALRSNGLASSVTSLHLNRSDEAAEVLGLPDHVRQAALLAVAHPLGSRFHPAPRRPIEDVLHHDRW</sequence>
<dbReference type="CDD" id="cd02062">
    <property type="entry name" value="Nitro_FMN_reductase"/>
    <property type="match status" value="1"/>
</dbReference>
<dbReference type="Pfam" id="PF00881">
    <property type="entry name" value="Nitroreductase"/>
    <property type="match status" value="1"/>
</dbReference>
<dbReference type="Proteomes" id="UP000598360">
    <property type="component" value="Unassembled WGS sequence"/>
</dbReference>
<evidence type="ECO:0000313" key="4">
    <source>
        <dbReference type="EMBL" id="MBE9375326.1"/>
    </source>
</evidence>
<evidence type="ECO:0000313" key="5">
    <source>
        <dbReference type="Proteomes" id="UP000598360"/>
    </source>
</evidence>
<dbReference type="SUPFAM" id="SSF55469">
    <property type="entry name" value="FMN-dependent nitroreductase-like"/>
    <property type="match status" value="1"/>
</dbReference>
<dbReference type="Gene3D" id="3.40.109.10">
    <property type="entry name" value="NADH Oxidase"/>
    <property type="match status" value="1"/>
</dbReference>
<organism evidence="4 5">
    <name type="scientific">Saccharopolyspora montiporae</name>
    <dbReference type="NCBI Taxonomy" id="2781240"/>
    <lineage>
        <taxon>Bacteria</taxon>
        <taxon>Bacillati</taxon>
        <taxon>Actinomycetota</taxon>
        <taxon>Actinomycetes</taxon>
        <taxon>Pseudonocardiales</taxon>
        <taxon>Pseudonocardiaceae</taxon>
        <taxon>Saccharopolyspora</taxon>
    </lineage>
</organism>
<dbReference type="InterPro" id="IPR000415">
    <property type="entry name" value="Nitroreductase-like"/>
</dbReference>
<dbReference type="InterPro" id="IPR029479">
    <property type="entry name" value="Nitroreductase"/>
</dbReference>
<feature type="domain" description="Nitroreductase" evidence="3">
    <location>
        <begin position="20"/>
        <end position="203"/>
    </location>
</feature>
<comment type="similarity">
    <text evidence="1">Belongs to the nitroreductase family.</text>
</comment>